<dbReference type="PANTHER" id="PTHR47235">
    <property type="entry name" value="BLR6548 PROTEIN"/>
    <property type="match status" value="1"/>
</dbReference>
<dbReference type="Gene3D" id="3.40.50.2300">
    <property type="match status" value="1"/>
</dbReference>
<gene>
    <name evidence="1" type="ORF">MNBD_NITROSPINAE05-670</name>
</gene>
<organism evidence="1">
    <name type="scientific">hydrothermal vent metagenome</name>
    <dbReference type="NCBI Taxonomy" id="652676"/>
    <lineage>
        <taxon>unclassified sequences</taxon>
        <taxon>metagenomes</taxon>
        <taxon>ecological metagenomes</taxon>
    </lineage>
</organism>
<name>A0A3B1CT57_9ZZZZ</name>
<dbReference type="EMBL" id="UOGG01000164">
    <property type="protein sequence ID" value="VAX31562.1"/>
    <property type="molecule type" value="Genomic_DNA"/>
</dbReference>
<protein>
    <submittedName>
        <fullName evidence="1">Uncharacterized protein</fullName>
    </submittedName>
</protein>
<evidence type="ECO:0000313" key="1">
    <source>
        <dbReference type="EMBL" id="VAX31562.1"/>
    </source>
</evidence>
<accession>A0A3B1CT57</accession>
<reference evidence="1" key="1">
    <citation type="submission" date="2018-06" db="EMBL/GenBank/DDBJ databases">
        <authorList>
            <person name="Zhirakovskaya E."/>
        </authorList>
    </citation>
    <scope>NUCLEOTIDE SEQUENCE</scope>
</reference>
<dbReference type="InterPro" id="IPR028082">
    <property type="entry name" value="Peripla_BP_I"/>
</dbReference>
<sequence>MTMRKVFFFILAFLTLMLGGHPAHAETPGVTDTEVKLGQSASFKGTSSALGTELWRGAETYFKYINDQDTIPGDQYITLKQWPKSQ</sequence>
<dbReference type="SUPFAM" id="SSF53822">
    <property type="entry name" value="Periplasmic binding protein-like I"/>
    <property type="match status" value="1"/>
</dbReference>
<proteinExistence type="predicted"/>
<dbReference type="PANTHER" id="PTHR47235:SF1">
    <property type="entry name" value="BLR6548 PROTEIN"/>
    <property type="match status" value="1"/>
</dbReference>
<dbReference type="AlphaFoldDB" id="A0A3B1CT57"/>